<organism evidence="1 2">
    <name type="scientific">Blautia caccae</name>
    <dbReference type="NCBI Taxonomy" id="3133175"/>
    <lineage>
        <taxon>Bacteria</taxon>
        <taxon>Bacillati</taxon>
        <taxon>Bacillota</taxon>
        <taxon>Clostridia</taxon>
        <taxon>Lachnospirales</taxon>
        <taxon>Lachnospiraceae</taxon>
        <taxon>Blautia</taxon>
    </lineage>
</organism>
<dbReference type="EMBL" id="JBBMFP010000041">
    <property type="protein sequence ID" value="MEQ2434338.1"/>
    <property type="molecule type" value="Genomic_DNA"/>
</dbReference>
<comment type="caution">
    <text evidence="1">The sequence shown here is derived from an EMBL/GenBank/DDBJ whole genome shotgun (WGS) entry which is preliminary data.</text>
</comment>
<reference evidence="1 2" key="1">
    <citation type="submission" date="2024-03" db="EMBL/GenBank/DDBJ databases">
        <title>Human intestinal bacterial collection.</title>
        <authorList>
            <person name="Pauvert C."/>
            <person name="Hitch T.C.A."/>
            <person name="Clavel T."/>
        </authorList>
    </citation>
    <scope>NUCLEOTIDE SEQUENCE [LARGE SCALE GENOMIC DNA]</scope>
    <source>
        <strain evidence="1 2">CLA-SR-H028</strain>
    </source>
</reference>
<evidence type="ECO:0000313" key="1">
    <source>
        <dbReference type="EMBL" id="MEQ2434338.1"/>
    </source>
</evidence>
<dbReference type="RefSeq" id="WP_187370715.1">
    <property type="nucleotide sequence ID" value="NZ_JBBMFP010000041.1"/>
</dbReference>
<dbReference type="Proteomes" id="UP001457898">
    <property type="component" value="Unassembled WGS sequence"/>
</dbReference>
<evidence type="ECO:0000313" key="2">
    <source>
        <dbReference type="Proteomes" id="UP001457898"/>
    </source>
</evidence>
<proteinExistence type="predicted"/>
<accession>A0ABV1DVC4</accession>
<keyword evidence="2" id="KW-1185">Reference proteome</keyword>
<gene>
    <name evidence="1" type="ORF">WMO65_25420</name>
</gene>
<sequence length="50" mass="5914">MDNDKKRIKIVCPYCGYKMPIAYDPARVICKGVYIQCKGRKCKKEFEIRI</sequence>
<protein>
    <submittedName>
        <fullName evidence="1">Uncharacterized protein</fullName>
    </submittedName>
</protein>
<name>A0ABV1DVC4_9FIRM</name>